<keyword evidence="2" id="KW-1185">Reference proteome</keyword>
<dbReference type="Proteomes" id="UP000587760">
    <property type="component" value="Unassembled WGS sequence"/>
</dbReference>
<proteinExistence type="predicted"/>
<sequence>MDKKIKYDKLIRDKIPAIIKNSGKDCVTRVLSDMEYKEFLYRKLQEEVDEFLADDNISELADITEVILAILELKKSSPQEMETIRLKKLKERGGFKKKLLLKEVINN</sequence>
<evidence type="ECO:0000313" key="1">
    <source>
        <dbReference type="EMBL" id="MBB6481864.1"/>
    </source>
</evidence>
<reference evidence="1 2" key="1">
    <citation type="submission" date="2020-08" db="EMBL/GenBank/DDBJ databases">
        <title>Genomic Encyclopedia of Type Strains, Phase IV (KMG-IV): sequencing the most valuable type-strain genomes for metagenomic binning, comparative biology and taxonomic classification.</title>
        <authorList>
            <person name="Goeker M."/>
        </authorList>
    </citation>
    <scope>NUCLEOTIDE SEQUENCE [LARGE SCALE GENOMIC DNA]</scope>
    <source>
        <strain evidence="1 2">DSM 2461</strain>
    </source>
</reference>
<evidence type="ECO:0000313" key="2">
    <source>
        <dbReference type="Proteomes" id="UP000587760"/>
    </source>
</evidence>
<name>A0A841R969_9SPIO</name>
<dbReference type="InterPro" id="IPR038735">
    <property type="entry name" value="MSMEG_1276-like_NTP-PPase_dom"/>
</dbReference>
<organism evidence="1 2">
    <name type="scientific">Spirochaeta isovalerica</name>
    <dbReference type="NCBI Taxonomy" id="150"/>
    <lineage>
        <taxon>Bacteria</taxon>
        <taxon>Pseudomonadati</taxon>
        <taxon>Spirochaetota</taxon>
        <taxon>Spirochaetia</taxon>
        <taxon>Spirochaetales</taxon>
        <taxon>Spirochaetaceae</taxon>
        <taxon>Spirochaeta</taxon>
    </lineage>
</organism>
<protein>
    <submittedName>
        <fullName evidence="1">Putative house-cleaning noncanonical NTP pyrophosphatase (MazG superfamily)</fullName>
    </submittedName>
</protein>
<gene>
    <name evidence="1" type="ORF">HNR50_003545</name>
</gene>
<dbReference type="CDD" id="cd11532">
    <property type="entry name" value="NTP-PPase_COG4997"/>
    <property type="match status" value="1"/>
</dbReference>
<comment type="caution">
    <text evidence="1">The sequence shown here is derived from an EMBL/GenBank/DDBJ whole genome shotgun (WGS) entry which is preliminary data.</text>
</comment>
<accession>A0A841R969</accession>
<dbReference type="EMBL" id="JACHGJ010000008">
    <property type="protein sequence ID" value="MBB6481864.1"/>
    <property type="molecule type" value="Genomic_DNA"/>
</dbReference>
<dbReference type="RefSeq" id="WP_184748099.1">
    <property type="nucleotide sequence ID" value="NZ_JACHGJ010000008.1"/>
</dbReference>
<dbReference type="AlphaFoldDB" id="A0A841R969"/>